<keyword evidence="2" id="KW-1185">Reference proteome</keyword>
<name>A7EP96_SCLS1</name>
<evidence type="ECO:0000313" key="2">
    <source>
        <dbReference type="Proteomes" id="UP000001312"/>
    </source>
</evidence>
<evidence type="ECO:0000313" key="1">
    <source>
        <dbReference type="EMBL" id="EDO04662.1"/>
    </source>
</evidence>
<organism evidence="1 2">
    <name type="scientific">Sclerotinia sclerotiorum (strain ATCC 18683 / 1980 / Ss-1)</name>
    <name type="common">White mold</name>
    <name type="synonym">Whetzelinia sclerotiorum</name>
    <dbReference type="NCBI Taxonomy" id="665079"/>
    <lineage>
        <taxon>Eukaryota</taxon>
        <taxon>Fungi</taxon>
        <taxon>Dikarya</taxon>
        <taxon>Ascomycota</taxon>
        <taxon>Pezizomycotina</taxon>
        <taxon>Leotiomycetes</taxon>
        <taxon>Helotiales</taxon>
        <taxon>Sclerotiniaceae</taxon>
        <taxon>Sclerotinia</taxon>
    </lineage>
</organism>
<reference evidence="2" key="1">
    <citation type="journal article" date="2011" name="PLoS Genet.">
        <title>Genomic analysis of the necrotrophic fungal pathogens Sclerotinia sclerotiorum and Botrytis cinerea.</title>
        <authorList>
            <person name="Amselem J."/>
            <person name="Cuomo C.A."/>
            <person name="van Kan J.A."/>
            <person name="Viaud M."/>
            <person name="Benito E.P."/>
            <person name="Couloux A."/>
            <person name="Coutinho P.M."/>
            <person name="de Vries R.P."/>
            <person name="Dyer P.S."/>
            <person name="Fillinger S."/>
            <person name="Fournier E."/>
            <person name="Gout L."/>
            <person name="Hahn M."/>
            <person name="Kohn L."/>
            <person name="Lapalu N."/>
            <person name="Plummer K.M."/>
            <person name="Pradier J.M."/>
            <person name="Quevillon E."/>
            <person name="Sharon A."/>
            <person name="Simon A."/>
            <person name="ten Have A."/>
            <person name="Tudzynski B."/>
            <person name="Tudzynski P."/>
            <person name="Wincker P."/>
            <person name="Andrew M."/>
            <person name="Anthouard V."/>
            <person name="Beever R.E."/>
            <person name="Beffa R."/>
            <person name="Benoit I."/>
            <person name="Bouzid O."/>
            <person name="Brault B."/>
            <person name="Chen Z."/>
            <person name="Choquer M."/>
            <person name="Collemare J."/>
            <person name="Cotton P."/>
            <person name="Danchin E.G."/>
            <person name="Da Silva C."/>
            <person name="Gautier A."/>
            <person name="Giraud C."/>
            <person name="Giraud T."/>
            <person name="Gonzalez C."/>
            <person name="Grossetete S."/>
            <person name="Guldener U."/>
            <person name="Henrissat B."/>
            <person name="Howlett B.J."/>
            <person name="Kodira C."/>
            <person name="Kretschmer M."/>
            <person name="Lappartient A."/>
            <person name="Leroch M."/>
            <person name="Levis C."/>
            <person name="Mauceli E."/>
            <person name="Neuveglise C."/>
            <person name="Oeser B."/>
            <person name="Pearson M."/>
            <person name="Poulain J."/>
            <person name="Poussereau N."/>
            <person name="Quesneville H."/>
            <person name="Rascle C."/>
            <person name="Schumacher J."/>
            <person name="Segurens B."/>
            <person name="Sexton A."/>
            <person name="Silva E."/>
            <person name="Sirven C."/>
            <person name="Soanes D.M."/>
            <person name="Talbot N.J."/>
            <person name="Templeton M."/>
            <person name="Yandava C."/>
            <person name="Yarden O."/>
            <person name="Zeng Q."/>
            <person name="Rollins J.A."/>
            <person name="Lebrun M.H."/>
            <person name="Dickman M."/>
        </authorList>
    </citation>
    <scope>NUCLEOTIDE SEQUENCE [LARGE SCALE GENOMIC DNA]</scope>
    <source>
        <strain evidence="2">ATCC 18683 / 1980 / Ss-1</strain>
    </source>
</reference>
<gene>
    <name evidence="1" type="ORF">SS1G_07145</name>
</gene>
<dbReference type="Proteomes" id="UP000001312">
    <property type="component" value="Unassembled WGS sequence"/>
</dbReference>
<proteinExistence type="predicted"/>
<dbReference type="RefSeq" id="XP_001591699.1">
    <property type="nucleotide sequence ID" value="XM_001591649.1"/>
</dbReference>
<dbReference type="AlphaFoldDB" id="A7EP96"/>
<dbReference type="GeneID" id="5487769"/>
<sequence length="87" mass="10083">MEMEKEKITWDKTFYFCNRTDDFCDVCLGMEDLEVSRYDNFLVGKLELIAKLRLIGKLPSSAIDSLFVCCGLHTWIISLPIKRWDGG</sequence>
<dbReference type="InParanoid" id="A7EP96"/>
<dbReference type="HOGENOM" id="CLU_2484678_0_0_1"/>
<protein>
    <submittedName>
        <fullName evidence="1">Uncharacterized protein</fullName>
    </submittedName>
</protein>
<dbReference type="EMBL" id="CH476629">
    <property type="protein sequence ID" value="EDO04662.1"/>
    <property type="molecule type" value="Genomic_DNA"/>
</dbReference>
<accession>A7EP96</accession>
<dbReference type="KEGG" id="ssl:SS1G_07145"/>